<comment type="caution">
    <text evidence="4">The sequence shown here is derived from an EMBL/GenBank/DDBJ whole genome shotgun (WGS) entry which is preliminary data.</text>
</comment>
<accession>A0AAV8WQI3</accession>
<evidence type="ECO:0000313" key="4">
    <source>
        <dbReference type="EMBL" id="KAJ8928714.1"/>
    </source>
</evidence>
<feature type="domain" description="DDE Tnp4" evidence="3">
    <location>
        <begin position="2"/>
        <end position="105"/>
    </location>
</feature>
<evidence type="ECO:0000313" key="5">
    <source>
        <dbReference type="Proteomes" id="UP001162156"/>
    </source>
</evidence>
<proteinExistence type="predicted"/>
<dbReference type="Proteomes" id="UP001162156">
    <property type="component" value="Unassembled WGS sequence"/>
</dbReference>
<dbReference type="GO" id="GO:0046872">
    <property type="term" value="F:metal ion binding"/>
    <property type="evidence" value="ECO:0007669"/>
    <property type="project" value="UniProtKB-KW"/>
</dbReference>
<dbReference type="AlphaFoldDB" id="A0AAV8WQI3"/>
<evidence type="ECO:0000256" key="1">
    <source>
        <dbReference type="ARBA" id="ARBA00001968"/>
    </source>
</evidence>
<name>A0AAV8WQI3_9CUCU</name>
<reference evidence="4" key="1">
    <citation type="journal article" date="2023" name="Insect Mol. Biol.">
        <title>Genome sequencing provides insights into the evolution of gene families encoding plant cell wall-degrading enzymes in longhorned beetles.</title>
        <authorList>
            <person name="Shin N.R."/>
            <person name="Okamura Y."/>
            <person name="Kirsch R."/>
            <person name="Pauchet Y."/>
        </authorList>
    </citation>
    <scope>NUCLEOTIDE SEQUENCE</scope>
    <source>
        <strain evidence="4">RBIC_L_NR</strain>
    </source>
</reference>
<dbReference type="InterPro" id="IPR027806">
    <property type="entry name" value="HARBI1_dom"/>
</dbReference>
<sequence>MATFDADMILLNVNARYPGATHDLAIWEVSTINRHLRRIYLEGPEKHMAIRESGYPLQLWLMTPITDAAPNSPEEHYTKCHVRARNVGERGNGTWKERFRCLKKRPNLIL</sequence>
<protein>
    <recommendedName>
        <fullName evidence="3">DDE Tnp4 domain-containing protein</fullName>
    </recommendedName>
</protein>
<evidence type="ECO:0000259" key="3">
    <source>
        <dbReference type="Pfam" id="PF13359"/>
    </source>
</evidence>
<dbReference type="Pfam" id="PF13359">
    <property type="entry name" value="DDE_Tnp_4"/>
    <property type="match status" value="1"/>
</dbReference>
<keyword evidence="5" id="KW-1185">Reference proteome</keyword>
<organism evidence="4 5">
    <name type="scientific">Rhamnusium bicolor</name>
    <dbReference type="NCBI Taxonomy" id="1586634"/>
    <lineage>
        <taxon>Eukaryota</taxon>
        <taxon>Metazoa</taxon>
        <taxon>Ecdysozoa</taxon>
        <taxon>Arthropoda</taxon>
        <taxon>Hexapoda</taxon>
        <taxon>Insecta</taxon>
        <taxon>Pterygota</taxon>
        <taxon>Neoptera</taxon>
        <taxon>Endopterygota</taxon>
        <taxon>Coleoptera</taxon>
        <taxon>Polyphaga</taxon>
        <taxon>Cucujiformia</taxon>
        <taxon>Chrysomeloidea</taxon>
        <taxon>Cerambycidae</taxon>
        <taxon>Lepturinae</taxon>
        <taxon>Rhagiini</taxon>
        <taxon>Rhamnusium</taxon>
    </lineage>
</organism>
<comment type="cofactor">
    <cofactor evidence="1">
        <name>a divalent metal cation</name>
        <dbReference type="ChEBI" id="CHEBI:60240"/>
    </cofactor>
</comment>
<gene>
    <name evidence="4" type="ORF">NQ314_018724</name>
</gene>
<evidence type="ECO:0000256" key="2">
    <source>
        <dbReference type="ARBA" id="ARBA00022723"/>
    </source>
</evidence>
<dbReference type="EMBL" id="JANEYF010005296">
    <property type="protein sequence ID" value="KAJ8928714.1"/>
    <property type="molecule type" value="Genomic_DNA"/>
</dbReference>
<keyword evidence="2" id="KW-0479">Metal-binding</keyword>